<organism evidence="2 3">
    <name type="scientific">Microlunatus elymi</name>
    <dbReference type="NCBI Taxonomy" id="2596828"/>
    <lineage>
        <taxon>Bacteria</taxon>
        <taxon>Bacillati</taxon>
        <taxon>Actinomycetota</taxon>
        <taxon>Actinomycetes</taxon>
        <taxon>Propionibacteriales</taxon>
        <taxon>Propionibacteriaceae</taxon>
        <taxon>Microlunatus</taxon>
    </lineage>
</organism>
<dbReference type="OrthoDB" id="3209791at2"/>
<keyword evidence="3" id="KW-1185">Reference proteome</keyword>
<name>A0A516PVJ1_9ACTN</name>
<protein>
    <submittedName>
        <fullName evidence="2">Uncharacterized protein</fullName>
    </submittedName>
</protein>
<feature type="transmembrane region" description="Helical" evidence="1">
    <location>
        <begin position="16"/>
        <end position="41"/>
    </location>
</feature>
<gene>
    <name evidence="2" type="ORF">FOE78_04105</name>
</gene>
<evidence type="ECO:0000256" key="1">
    <source>
        <dbReference type="SAM" id="Phobius"/>
    </source>
</evidence>
<keyword evidence="1" id="KW-0472">Membrane</keyword>
<reference evidence="2 3" key="1">
    <citation type="submission" date="2019-07" db="EMBL/GenBank/DDBJ databases">
        <title>Microlunatus dokdonensis sp. nov. isolated from the rhizospheric soil of the wild plant Elymus tsukushiensis.</title>
        <authorList>
            <person name="Ghim S.-Y."/>
            <person name="Hwang Y.-J."/>
            <person name="Son J.-S."/>
            <person name="Shin J.-H."/>
        </authorList>
    </citation>
    <scope>NUCLEOTIDE SEQUENCE [LARGE SCALE GENOMIC DNA]</scope>
    <source>
        <strain evidence="2 3">KUDC0627</strain>
    </source>
</reference>
<feature type="transmembrane region" description="Helical" evidence="1">
    <location>
        <begin position="165"/>
        <end position="185"/>
    </location>
</feature>
<dbReference type="KEGG" id="mik:FOE78_04105"/>
<dbReference type="Proteomes" id="UP000319263">
    <property type="component" value="Chromosome"/>
</dbReference>
<feature type="transmembrane region" description="Helical" evidence="1">
    <location>
        <begin position="133"/>
        <end position="158"/>
    </location>
</feature>
<feature type="transmembrane region" description="Helical" evidence="1">
    <location>
        <begin position="56"/>
        <end position="73"/>
    </location>
</feature>
<dbReference type="AlphaFoldDB" id="A0A516PVJ1"/>
<feature type="transmembrane region" description="Helical" evidence="1">
    <location>
        <begin position="205"/>
        <end position="224"/>
    </location>
</feature>
<proteinExistence type="predicted"/>
<keyword evidence="1" id="KW-1133">Transmembrane helix</keyword>
<sequence>MSYVINVGRMQLVNRYTFLVVPLIIMFSALAIVILIGAILVPGSQSFYTGAGQAPLWYFFASGIQALVLTFPFSQGLSISRRNYFIGTTVTFALLALAFSLLFYLLGLIEKVTDGWGVHGYVFALPWVTSGPWYATILFIWLLTLLIFMIGFFGATLYKRFRMTGLMIASFAATLALIVVAGFFTLTHNWGAFARWAGDQTTLSVSWPAAVAILVMAAASYLALRRATP</sequence>
<dbReference type="RefSeq" id="WP_143985186.1">
    <property type="nucleotide sequence ID" value="NZ_CP041692.1"/>
</dbReference>
<dbReference type="EMBL" id="CP041692">
    <property type="protein sequence ID" value="QDP95204.1"/>
    <property type="molecule type" value="Genomic_DNA"/>
</dbReference>
<keyword evidence="1" id="KW-0812">Transmembrane</keyword>
<evidence type="ECO:0000313" key="2">
    <source>
        <dbReference type="EMBL" id="QDP95204.1"/>
    </source>
</evidence>
<feature type="transmembrane region" description="Helical" evidence="1">
    <location>
        <begin position="85"/>
        <end position="106"/>
    </location>
</feature>
<accession>A0A516PVJ1</accession>
<evidence type="ECO:0000313" key="3">
    <source>
        <dbReference type="Proteomes" id="UP000319263"/>
    </source>
</evidence>